<evidence type="ECO:0000256" key="1">
    <source>
        <dbReference type="SAM" id="Phobius"/>
    </source>
</evidence>
<keyword evidence="1" id="KW-1133">Transmembrane helix</keyword>
<protein>
    <submittedName>
        <fullName evidence="2">Uncharacterized protein ORF-c39_025</fullName>
    </submittedName>
</protein>
<evidence type="ECO:0000313" key="2">
    <source>
        <dbReference type="EMBL" id="CAB57490.1"/>
    </source>
</evidence>
<organism evidence="2">
    <name type="scientific">Saccharolobus solfataricus</name>
    <name type="common">Sulfolobus solfataricus</name>
    <dbReference type="NCBI Taxonomy" id="2287"/>
    <lineage>
        <taxon>Archaea</taxon>
        <taxon>Thermoproteota</taxon>
        <taxon>Thermoprotei</taxon>
        <taxon>Sulfolobales</taxon>
        <taxon>Sulfolobaceae</taxon>
        <taxon>Saccharolobus</taxon>
    </lineage>
</organism>
<dbReference type="EMBL" id="Y18930">
    <property type="protein sequence ID" value="CAB57490.1"/>
    <property type="molecule type" value="Genomic_DNA"/>
</dbReference>
<proteinExistence type="predicted"/>
<keyword evidence="1" id="KW-0812">Transmembrane</keyword>
<reference evidence="2" key="1">
    <citation type="journal article" date="2000" name="Genome">
        <title>Gene content and organization of a 281-kbp contig from the genome of the extremely thermophilic archaeon, Sulfolobus solfataricus P2.</title>
        <authorList>
            <person name="Charlebois R.L."/>
            <person name="Singh R.K."/>
            <person name="Chan-Weiher C.C.-Y."/>
            <person name="Allard G."/>
            <person name="Chow C."/>
            <person name="Confalonieri F."/>
            <person name="Curtis B."/>
            <person name="Duguet M."/>
            <person name="Erauso G."/>
            <person name="Faguy D."/>
            <person name="Gaasterland T."/>
            <person name="Garrett R.A."/>
            <person name="Gordon P."/>
            <person name="Jeffries A.C."/>
            <person name="Kozera C."/>
            <person name="Kushwaha N."/>
            <person name="Lafleur E."/>
            <person name="Medina N."/>
            <person name="Peng X."/>
            <person name="Penny S.L."/>
            <person name="She Q."/>
            <person name="St Jean A."/>
            <person name="van der Oost J."/>
            <person name="Young F."/>
            <person name="Zivanovic Y."/>
            <person name="Doolittle W.F."/>
            <person name="Ragan M.A."/>
            <person name="Sensen C.W."/>
        </authorList>
    </citation>
    <scope>NUCLEOTIDE SEQUENCE</scope>
    <source>
        <strain evidence="2">P2</strain>
    </source>
</reference>
<feature type="transmembrane region" description="Helical" evidence="1">
    <location>
        <begin position="71"/>
        <end position="90"/>
    </location>
</feature>
<dbReference type="AlphaFoldDB" id="Q9UXJ9"/>
<gene>
    <name evidence="2" type="primary">ORF-c39_025</name>
</gene>
<keyword evidence="1" id="KW-0472">Membrane</keyword>
<name>Q9UXJ9_SACSO</name>
<accession>Q9UXJ9</accession>
<sequence>MFSSSCTSISISSRYFTVFMLPRSALPSAPSISILSILGLKRFSSAITSRVVVSTVPSPSSDTKAPTPSPLILTLLPGLSYSALGIMITLFSPFNSTFCFKIFKLLGSGSIAITLPFSLTLNDARIENKPILAPASITTSPSLILESR</sequence>